<keyword evidence="2" id="KW-1185">Reference proteome</keyword>
<accession>A0ACC2U7G4</accession>
<proteinExistence type="predicted"/>
<dbReference type="EMBL" id="QTSX02001423">
    <property type="protein sequence ID" value="KAJ9082775.1"/>
    <property type="molecule type" value="Genomic_DNA"/>
</dbReference>
<name>A0ACC2U7G4_9FUNG</name>
<protein>
    <submittedName>
        <fullName evidence="1">Histone chaperone</fullName>
    </submittedName>
</protein>
<evidence type="ECO:0000313" key="1">
    <source>
        <dbReference type="EMBL" id="KAJ9082775.1"/>
    </source>
</evidence>
<sequence length="348" mass="39444">MSAKIQDLSCKSASCEHEHVQEECIYDTLPLSVAKRIFGLKALQKQHHDLEVEFHKEMLALERKFAEKYQPLYTQRAAIVAGNSEPTADQIDIGMKLAEQESEEEIKVNPKPDVAPITGIPEFWLTCLKNNNAIADLITERDEEALLHLIDISATHLADDSGYTLTFTFSENEFFSNSQLSKTYYFKNSEPTGAIVVERSLCTEIKWKADKDLTMALKARKQRKKGSNETKIVKVLEPAQSFFCFFSSKALPTGEEDNIEELAAEYDDLLSMDFNLAEIFKDMIILHAVDWYTGLALDYEDNGDNGDEYDNMGYDCATSDEEEHSDESDDEIDIKAENKEVGPECKQQ</sequence>
<comment type="caution">
    <text evidence="1">The sequence shown here is derived from an EMBL/GenBank/DDBJ whole genome shotgun (WGS) entry which is preliminary data.</text>
</comment>
<organism evidence="1 2">
    <name type="scientific">Entomophthora muscae</name>
    <dbReference type="NCBI Taxonomy" id="34485"/>
    <lineage>
        <taxon>Eukaryota</taxon>
        <taxon>Fungi</taxon>
        <taxon>Fungi incertae sedis</taxon>
        <taxon>Zoopagomycota</taxon>
        <taxon>Entomophthoromycotina</taxon>
        <taxon>Entomophthoromycetes</taxon>
        <taxon>Entomophthorales</taxon>
        <taxon>Entomophthoraceae</taxon>
        <taxon>Entomophthora</taxon>
    </lineage>
</organism>
<evidence type="ECO:0000313" key="2">
    <source>
        <dbReference type="Proteomes" id="UP001165960"/>
    </source>
</evidence>
<reference evidence="1" key="1">
    <citation type="submission" date="2022-04" db="EMBL/GenBank/DDBJ databases">
        <title>Genome of the entomopathogenic fungus Entomophthora muscae.</title>
        <authorList>
            <person name="Elya C."/>
            <person name="Lovett B.R."/>
            <person name="Lee E."/>
            <person name="Macias A.M."/>
            <person name="Hajek A.E."/>
            <person name="De Bivort B.L."/>
            <person name="Kasson M.T."/>
            <person name="De Fine Licht H.H."/>
            <person name="Stajich J.E."/>
        </authorList>
    </citation>
    <scope>NUCLEOTIDE SEQUENCE</scope>
    <source>
        <strain evidence="1">Berkeley</strain>
    </source>
</reference>
<gene>
    <name evidence="1" type="primary">NAP1_1</name>
    <name evidence="1" type="ORF">DSO57_1001305</name>
</gene>
<dbReference type="Proteomes" id="UP001165960">
    <property type="component" value="Unassembled WGS sequence"/>
</dbReference>